<dbReference type="GO" id="GO:0016740">
    <property type="term" value="F:transferase activity"/>
    <property type="evidence" value="ECO:0007669"/>
    <property type="project" value="UniProtKB-KW"/>
</dbReference>
<dbReference type="eggNOG" id="COG0438">
    <property type="taxonomic scope" value="Bacteria"/>
</dbReference>
<dbReference type="OrthoDB" id="9801573at2"/>
<dbReference type="Gene3D" id="3.40.50.2000">
    <property type="entry name" value="Glycogen Phosphorylase B"/>
    <property type="match status" value="1"/>
</dbReference>
<keyword evidence="1" id="KW-0808">Transferase</keyword>
<dbReference type="CDD" id="cd01635">
    <property type="entry name" value="Glycosyltransferase_GTB-type"/>
    <property type="match status" value="1"/>
</dbReference>
<accession>A0A081RGB8</accession>
<reference evidence="1 2" key="1">
    <citation type="submission" date="2014-02" db="EMBL/GenBank/DDBJ databases">
        <title>Whole genome sequence of Sphingobium chlorophenolicum NBRC 16172.</title>
        <authorList>
            <person name="Gan H.M."/>
            <person name="Gan H.Y."/>
            <person name="Chew T.H."/>
            <person name="Savka M.A."/>
        </authorList>
    </citation>
    <scope>NUCLEOTIDE SEQUENCE [LARGE SCALE GENOMIC DNA]</scope>
    <source>
        <strain evidence="1 2">NBRC 16172</strain>
    </source>
</reference>
<protein>
    <submittedName>
        <fullName evidence="1">Glycosyl transferase group 1</fullName>
    </submittedName>
</protein>
<dbReference type="Proteomes" id="UP000028411">
    <property type="component" value="Unassembled WGS sequence"/>
</dbReference>
<dbReference type="EMBL" id="JFHR01000012">
    <property type="protein sequence ID" value="KEQ54241.1"/>
    <property type="molecule type" value="Genomic_DNA"/>
</dbReference>
<dbReference type="AlphaFoldDB" id="A0A081RGB8"/>
<dbReference type="SUPFAM" id="SSF53756">
    <property type="entry name" value="UDP-Glycosyltransferase/glycogen phosphorylase"/>
    <property type="match status" value="1"/>
</dbReference>
<evidence type="ECO:0000313" key="2">
    <source>
        <dbReference type="Proteomes" id="UP000028411"/>
    </source>
</evidence>
<sequence>MTRIATSIWSNEAVWSATKLIDRRDVGLLRYLWRIWKGAGESDVLILNGALGWPDRYCDLLAALVAKLRVHRPWVILVDCTWETGSRALARKLPMLAWLWPKLSKWMISCLDHRKAIYCVLSSDEKKNFGENWGVDSARIYFTPFCHTLFDVVEEAAPEDYVFSGGNSLRDYPLLIRAFEKISQPLRIASSFRMDDLPVNVLCRPLAHQAYMEELRRSDIVVVPLQPSQRSAGQQTYLNAMALGKLTIVNDVIGVRDYVEHGVTGLIVDSTPQAIADAVIWARDENNRAAVDHIRAAGRTAAREKFGLADYLLSIRRVAEEVAR</sequence>
<dbReference type="PATRIC" id="fig|46429.4.peg.1495"/>
<gene>
    <name evidence="1" type="ORF">BV95_01531</name>
</gene>
<name>A0A081RGB8_SPHCR</name>
<organism evidence="1 2">
    <name type="scientific">Sphingobium chlorophenolicum</name>
    <dbReference type="NCBI Taxonomy" id="46429"/>
    <lineage>
        <taxon>Bacteria</taxon>
        <taxon>Pseudomonadati</taxon>
        <taxon>Pseudomonadota</taxon>
        <taxon>Alphaproteobacteria</taxon>
        <taxon>Sphingomonadales</taxon>
        <taxon>Sphingomonadaceae</taxon>
        <taxon>Sphingobium</taxon>
    </lineage>
</organism>
<comment type="caution">
    <text evidence="1">The sequence shown here is derived from an EMBL/GenBank/DDBJ whole genome shotgun (WGS) entry which is preliminary data.</text>
</comment>
<dbReference type="Pfam" id="PF13692">
    <property type="entry name" value="Glyco_trans_1_4"/>
    <property type="match status" value="1"/>
</dbReference>
<evidence type="ECO:0000313" key="1">
    <source>
        <dbReference type="EMBL" id="KEQ54241.1"/>
    </source>
</evidence>
<proteinExistence type="predicted"/>